<feature type="transmembrane region" description="Helical" evidence="1">
    <location>
        <begin position="397"/>
        <end position="420"/>
    </location>
</feature>
<feature type="transmembrane region" description="Helical" evidence="1">
    <location>
        <begin position="426"/>
        <end position="450"/>
    </location>
</feature>
<gene>
    <name evidence="2" type="ORF">OKIOD_LOCUS11371</name>
</gene>
<accession>A0ABN7SRI6</accession>
<feature type="transmembrane region" description="Helical" evidence="1">
    <location>
        <begin position="367"/>
        <end position="385"/>
    </location>
</feature>
<keyword evidence="1" id="KW-0812">Transmembrane</keyword>
<dbReference type="Proteomes" id="UP001158576">
    <property type="component" value="Chromosome 1"/>
</dbReference>
<feature type="transmembrane region" description="Helical" evidence="1">
    <location>
        <begin position="168"/>
        <end position="187"/>
    </location>
</feature>
<feature type="transmembrane region" description="Helical" evidence="1">
    <location>
        <begin position="277"/>
        <end position="297"/>
    </location>
</feature>
<feature type="transmembrane region" description="Helical" evidence="1">
    <location>
        <begin position="336"/>
        <end position="355"/>
    </location>
</feature>
<name>A0ABN7SRI6_OIKDI</name>
<evidence type="ECO:0000313" key="3">
    <source>
        <dbReference type="Proteomes" id="UP001158576"/>
    </source>
</evidence>
<evidence type="ECO:0000313" key="2">
    <source>
        <dbReference type="EMBL" id="CAG5105959.1"/>
    </source>
</evidence>
<feature type="transmembrane region" description="Helical" evidence="1">
    <location>
        <begin position="137"/>
        <end position="156"/>
    </location>
</feature>
<dbReference type="EMBL" id="OU015566">
    <property type="protein sequence ID" value="CAG5105959.1"/>
    <property type="molecule type" value="Genomic_DNA"/>
</dbReference>
<feature type="transmembrane region" description="Helical" evidence="1">
    <location>
        <begin position="12"/>
        <end position="32"/>
    </location>
</feature>
<feature type="transmembrane region" description="Helical" evidence="1">
    <location>
        <begin position="303"/>
        <end position="324"/>
    </location>
</feature>
<organism evidence="2 3">
    <name type="scientific">Oikopleura dioica</name>
    <name type="common">Tunicate</name>
    <dbReference type="NCBI Taxonomy" id="34765"/>
    <lineage>
        <taxon>Eukaryota</taxon>
        <taxon>Metazoa</taxon>
        <taxon>Chordata</taxon>
        <taxon>Tunicata</taxon>
        <taxon>Appendicularia</taxon>
        <taxon>Copelata</taxon>
        <taxon>Oikopleuridae</taxon>
        <taxon>Oikopleura</taxon>
    </lineage>
</organism>
<feature type="transmembrane region" description="Helical" evidence="1">
    <location>
        <begin position="96"/>
        <end position="116"/>
    </location>
</feature>
<keyword evidence="1" id="KW-0472">Membrane</keyword>
<evidence type="ECO:0000256" key="1">
    <source>
        <dbReference type="SAM" id="Phobius"/>
    </source>
</evidence>
<protein>
    <submittedName>
        <fullName evidence="2">Oidioi.mRNA.OKI2018_I69.chr1.g2606.t1.cds</fullName>
    </submittedName>
</protein>
<keyword evidence="1" id="KW-1133">Transmembrane helix</keyword>
<keyword evidence="3" id="KW-1185">Reference proteome</keyword>
<proteinExistence type="predicted"/>
<reference evidence="2 3" key="1">
    <citation type="submission" date="2021-04" db="EMBL/GenBank/DDBJ databases">
        <authorList>
            <person name="Bliznina A."/>
        </authorList>
    </citation>
    <scope>NUCLEOTIDE SEQUENCE [LARGE SCALE GENOMIC DNA]</scope>
</reference>
<sequence>MGWKERQDLQVLAGSIVFLGGIIGGIFGWGGAKGWSAEKPIDWPEPDRFWPKPNATNCSNFDPLYEAPVRHVEKDCYSRWYYWQLPQDEADAVSRAVVWILYALHQIAHWVFIWFAQQHKKKLLENKEEVYVSKLRWYNWALVGVTGLFHIAHLVQTHTTYDATAKDVVIQASQGSVIMMLVFVLLIEYRDRGMVFGWPNQWSDDVVAQKLRMSPGPIEYVRKYHGYAFSWAVIFTFWYHPMENTYGHALGFCHTYLVMIQGSLIYQKIHLNKYFRFLLETWVWFHGFAVAVMVAKGEWWDEMAPFMFGIGFGTLIFVTQLYGLPFWRKLNPYFRLIPGVLWILAVVIGITASSLPNSYILTMFQIPLGQMGCAVIAWFFCWVLMKCLPPKQRFSNTIFAVTTLLMYCIFITVSALFQYYAQSIEVPFIAMTYILVFLYMIGAIIAFFLAPVPENLLISKVDPDFNSDTQLQQKPSTE</sequence>